<evidence type="ECO:0000256" key="2">
    <source>
        <dbReference type="ARBA" id="ARBA00009598"/>
    </source>
</evidence>
<feature type="domain" description="Major facilitator superfamily (MFS) profile" evidence="9">
    <location>
        <begin position="33"/>
        <end position="491"/>
    </location>
</feature>
<evidence type="ECO:0000256" key="1">
    <source>
        <dbReference type="ARBA" id="ARBA00004141"/>
    </source>
</evidence>
<dbReference type="Proteomes" id="UP000019132">
    <property type="component" value="Unassembled WGS sequence"/>
</dbReference>
<dbReference type="Pfam" id="PF07690">
    <property type="entry name" value="MFS_1"/>
    <property type="match status" value="1"/>
</dbReference>
<evidence type="ECO:0000256" key="7">
    <source>
        <dbReference type="ARBA" id="ARBA00023136"/>
    </source>
</evidence>
<accession>K3W9Q5</accession>
<feature type="transmembrane region" description="Helical" evidence="8">
    <location>
        <begin position="324"/>
        <end position="344"/>
    </location>
</feature>
<reference evidence="11" key="2">
    <citation type="submission" date="2010-04" db="EMBL/GenBank/DDBJ databases">
        <authorList>
            <person name="Buell R."/>
            <person name="Hamilton J."/>
            <person name="Hostetler J."/>
        </authorList>
    </citation>
    <scope>NUCLEOTIDE SEQUENCE [LARGE SCALE GENOMIC DNA]</scope>
    <source>
        <strain evidence="11">DAOM:BR144</strain>
    </source>
</reference>
<evidence type="ECO:0000256" key="8">
    <source>
        <dbReference type="SAM" id="Phobius"/>
    </source>
</evidence>
<feature type="transmembrane region" description="Helical" evidence="8">
    <location>
        <begin position="287"/>
        <end position="312"/>
    </location>
</feature>
<dbReference type="GO" id="GO:0022857">
    <property type="term" value="F:transmembrane transporter activity"/>
    <property type="evidence" value="ECO:0007669"/>
    <property type="project" value="InterPro"/>
</dbReference>
<keyword evidence="7 8" id="KW-0472">Membrane</keyword>
<proteinExistence type="inferred from homology"/>
<dbReference type="eggNOG" id="KOG2533">
    <property type="taxonomic scope" value="Eukaryota"/>
</dbReference>
<dbReference type="PANTHER" id="PTHR43184">
    <property type="entry name" value="MAJOR FACILITATOR SUPERFAMILY TRANSPORTER 16, ISOFORM B"/>
    <property type="match status" value="1"/>
</dbReference>
<reference evidence="10" key="3">
    <citation type="submission" date="2015-02" db="UniProtKB">
        <authorList>
            <consortium name="EnsemblProtists"/>
        </authorList>
    </citation>
    <scope>IDENTIFICATION</scope>
    <source>
        <strain evidence="10">DAOM BR144</strain>
    </source>
</reference>
<evidence type="ECO:0000313" key="10">
    <source>
        <dbReference type="EnsemblProtists" id="PYU1_T001696"/>
    </source>
</evidence>
<sequence>MARADPSVTMAGATVPLSSPMSWSHCAANKSGVFLLTFFSYVMFHACRKSFSAIKGEMSAEQWMHSSLYAKEEQAQMYGLLDTLFMGFYAAGLYISGVLGDNYDLRKMIAGGMWATGAIMLLFGMAAMADIHSLSFYAVLWGLNGLIQSCGWPANVAVMGKWFNQSERGAVLGIWSGNGCFGNIVGTALVSIMFELFDKHVAWKVALIVVALLVVFHATLIHFFLVPDPKFAPYRHEALEEAKPEVAATKSPSNGGKSSLELADLPLKHDDEEKGISFFEAWCIPGVIAYSLSYACLKSVNYALFFWLPFYLTVSLHMESSKAGVFSMLYDVGQILGGFAGGYISDKMGVRSPVVVVMLLFSCVAIYCFDGASYNMTAFLLLASGFMLGGPANLISTAISADLGTHESIRGNAAALSTVTGIIDGTGSIGAAFVQYLVGYLAQCHYEPMGCDPKKSPNCIEVCSWGPVFVLLEVGTLLACVCLTRLLYHEILIIRNRRRGISRDQ</sequence>
<keyword evidence="5 8" id="KW-0812">Transmembrane</keyword>
<dbReference type="InterPro" id="IPR011701">
    <property type="entry name" value="MFS"/>
</dbReference>
<dbReference type="PANTHER" id="PTHR43184:SF12">
    <property type="entry name" value="SUGAR PHOSPHATE EXCHANGER 3"/>
    <property type="match status" value="1"/>
</dbReference>
<feature type="transmembrane region" description="Helical" evidence="8">
    <location>
        <begin position="108"/>
        <end position="127"/>
    </location>
</feature>
<dbReference type="PROSITE" id="PS50850">
    <property type="entry name" value="MFS"/>
    <property type="match status" value="1"/>
</dbReference>
<dbReference type="PIRSF" id="PIRSF002808">
    <property type="entry name" value="Hexose_phosphate_transp"/>
    <property type="match status" value="1"/>
</dbReference>
<dbReference type="InterPro" id="IPR020846">
    <property type="entry name" value="MFS_dom"/>
</dbReference>
<evidence type="ECO:0000256" key="5">
    <source>
        <dbReference type="ARBA" id="ARBA00022692"/>
    </source>
</evidence>
<dbReference type="Gene3D" id="1.20.1250.20">
    <property type="entry name" value="MFS general substrate transporter like domains"/>
    <property type="match status" value="2"/>
</dbReference>
<feature type="transmembrane region" description="Helical" evidence="8">
    <location>
        <begin position="376"/>
        <end position="395"/>
    </location>
</feature>
<dbReference type="InParanoid" id="K3W9Q5"/>
<evidence type="ECO:0000256" key="4">
    <source>
        <dbReference type="ARBA" id="ARBA00022597"/>
    </source>
</evidence>
<keyword evidence="6 8" id="KW-1133">Transmembrane helix</keyword>
<dbReference type="InterPro" id="IPR036259">
    <property type="entry name" value="MFS_trans_sf"/>
</dbReference>
<feature type="transmembrane region" description="Helical" evidence="8">
    <location>
        <begin position="201"/>
        <end position="225"/>
    </location>
</feature>
<keyword evidence="11" id="KW-1185">Reference proteome</keyword>
<evidence type="ECO:0000256" key="3">
    <source>
        <dbReference type="ARBA" id="ARBA00022448"/>
    </source>
</evidence>
<keyword evidence="4" id="KW-0762">Sugar transport</keyword>
<evidence type="ECO:0000259" key="9">
    <source>
        <dbReference type="PROSITE" id="PS50850"/>
    </source>
</evidence>
<dbReference type="EnsemblProtists" id="PYU1_T001696">
    <property type="protein sequence ID" value="PYU1_T001696"/>
    <property type="gene ID" value="PYU1_G001695"/>
</dbReference>
<dbReference type="EMBL" id="GL376634">
    <property type="status" value="NOT_ANNOTATED_CDS"/>
    <property type="molecule type" value="Genomic_DNA"/>
</dbReference>
<name>K3W9Q5_GLOUD</name>
<feature type="transmembrane region" description="Helical" evidence="8">
    <location>
        <begin position="77"/>
        <end position="96"/>
    </location>
</feature>
<reference evidence="11" key="1">
    <citation type="journal article" date="2010" name="Genome Biol.">
        <title>Genome sequence of the necrotrophic plant pathogen Pythium ultimum reveals original pathogenicity mechanisms and effector repertoire.</title>
        <authorList>
            <person name="Levesque C.A."/>
            <person name="Brouwer H."/>
            <person name="Cano L."/>
            <person name="Hamilton J.P."/>
            <person name="Holt C."/>
            <person name="Huitema E."/>
            <person name="Raffaele S."/>
            <person name="Robideau G.P."/>
            <person name="Thines M."/>
            <person name="Win J."/>
            <person name="Zerillo M.M."/>
            <person name="Beakes G.W."/>
            <person name="Boore J.L."/>
            <person name="Busam D."/>
            <person name="Dumas B."/>
            <person name="Ferriera S."/>
            <person name="Fuerstenberg S.I."/>
            <person name="Gachon C.M."/>
            <person name="Gaulin E."/>
            <person name="Govers F."/>
            <person name="Grenville-Briggs L."/>
            <person name="Horner N."/>
            <person name="Hostetler J."/>
            <person name="Jiang R.H."/>
            <person name="Johnson J."/>
            <person name="Krajaejun T."/>
            <person name="Lin H."/>
            <person name="Meijer H.J."/>
            <person name="Moore B."/>
            <person name="Morris P."/>
            <person name="Phuntmart V."/>
            <person name="Puiu D."/>
            <person name="Shetty J."/>
            <person name="Stajich J.E."/>
            <person name="Tripathy S."/>
            <person name="Wawra S."/>
            <person name="van West P."/>
            <person name="Whitty B.R."/>
            <person name="Coutinho P.M."/>
            <person name="Henrissat B."/>
            <person name="Martin F."/>
            <person name="Thomas P.D."/>
            <person name="Tyler B.M."/>
            <person name="De Vries R.P."/>
            <person name="Kamoun S."/>
            <person name="Yandell M."/>
            <person name="Tisserat N."/>
            <person name="Buell C.R."/>
        </authorList>
    </citation>
    <scope>NUCLEOTIDE SEQUENCE</scope>
    <source>
        <strain evidence="11">DAOM:BR144</strain>
    </source>
</reference>
<keyword evidence="3" id="KW-0813">Transport</keyword>
<dbReference type="AlphaFoldDB" id="K3W9Q5"/>
<evidence type="ECO:0000313" key="11">
    <source>
        <dbReference type="Proteomes" id="UP000019132"/>
    </source>
</evidence>
<dbReference type="SUPFAM" id="SSF103473">
    <property type="entry name" value="MFS general substrate transporter"/>
    <property type="match status" value="1"/>
</dbReference>
<dbReference type="OMA" id="AMPYLID"/>
<dbReference type="HOGENOM" id="CLU_001265_31_6_1"/>
<feature type="transmembrane region" description="Helical" evidence="8">
    <location>
        <begin position="465"/>
        <end position="488"/>
    </location>
</feature>
<protein>
    <recommendedName>
        <fullName evidence="9">Major facilitator superfamily (MFS) profile domain-containing protein</fullName>
    </recommendedName>
</protein>
<dbReference type="InterPro" id="IPR000849">
    <property type="entry name" value="Sugar_P_transporter"/>
</dbReference>
<feature type="transmembrane region" description="Helical" evidence="8">
    <location>
        <begin position="350"/>
        <end position="369"/>
    </location>
</feature>
<dbReference type="GO" id="GO:0005789">
    <property type="term" value="C:endoplasmic reticulum membrane"/>
    <property type="evidence" value="ECO:0007669"/>
    <property type="project" value="TreeGrafter"/>
</dbReference>
<comment type="subcellular location">
    <subcellularLocation>
        <location evidence="1">Membrane</location>
        <topology evidence="1">Multi-pass membrane protein</topology>
    </subcellularLocation>
</comment>
<dbReference type="VEuPathDB" id="FungiDB:PYU1_G001695"/>
<comment type="similarity">
    <text evidence="2">Belongs to the major facilitator superfamily. Organophosphate:Pi antiporter (OPA) (TC 2.A.1.4) family.</text>
</comment>
<organism evidence="10 11">
    <name type="scientific">Globisporangium ultimum (strain ATCC 200006 / CBS 805.95 / DAOM BR144)</name>
    <name type="common">Pythium ultimum</name>
    <dbReference type="NCBI Taxonomy" id="431595"/>
    <lineage>
        <taxon>Eukaryota</taxon>
        <taxon>Sar</taxon>
        <taxon>Stramenopiles</taxon>
        <taxon>Oomycota</taxon>
        <taxon>Peronosporomycetes</taxon>
        <taxon>Pythiales</taxon>
        <taxon>Pythiaceae</taxon>
        <taxon>Globisporangium</taxon>
    </lineage>
</organism>
<evidence type="ECO:0000256" key="6">
    <source>
        <dbReference type="ARBA" id="ARBA00022989"/>
    </source>
</evidence>
<feature type="transmembrane region" description="Helical" evidence="8">
    <location>
        <begin position="174"/>
        <end position="194"/>
    </location>
</feature>
<dbReference type="STRING" id="431595.K3W9Q5"/>
<feature type="transmembrane region" description="Helical" evidence="8">
    <location>
        <begin position="134"/>
        <end position="154"/>
    </location>
</feature>